<gene>
    <name evidence="1" type="ORF">DSO57_1037734</name>
</gene>
<name>A0ACC2SNB0_9FUNG</name>
<protein>
    <submittedName>
        <fullName evidence="1">Uncharacterized protein</fullName>
    </submittedName>
</protein>
<accession>A0ACC2SNB0</accession>
<dbReference type="EMBL" id="QTSX02004681">
    <property type="protein sequence ID" value="KAJ9063747.1"/>
    <property type="molecule type" value="Genomic_DNA"/>
</dbReference>
<dbReference type="Proteomes" id="UP001165960">
    <property type="component" value="Unassembled WGS sequence"/>
</dbReference>
<reference evidence="1" key="1">
    <citation type="submission" date="2022-04" db="EMBL/GenBank/DDBJ databases">
        <title>Genome of the entomopathogenic fungus Entomophthora muscae.</title>
        <authorList>
            <person name="Elya C."/>
            <person name="Lovett B.R."/>
            <person name="Lee E."/>
            <person name="Macias A.M."/>
            <person name="Hajek A.E."/>
            <person name="De Bivort B.L."/>
            <person name="Kasson M.T."/>
            <person name="De Fine Licht H.H."/>
            <person name="Stajich J.E."/>
        </authorList>
    </citation>
    <scope>NUCLEOTIDE SEQUENCE</scope>
    <source>
        <strain evidence="1">Berkeley</strain>
    </source>
</reference>
<sequence length="238" mass="27021">MKYFVSLIFAALVYGQSEQDEVSETEKLCSVEASVFTVLKSLLSNEMASEVIPLTTAQSVNICKKKSGAKVFRAIYFHPNDASYTADPTFFLQTIGFEKVNLLYGLEELKFYDGFEFNIEDLNKTEVERLVKERSSDKLVSLKMPLEKWHEVGKGISKYASKIHHVTLDVGVDKDGFVAFKKILQLYPNVTFSASNEEYESAMKSLVEKHSKKINRKVGYTIYRPNKQDAFITYTAGI</sequence>
<proteinExistence type="predicted"/>
<evidence type="ECO:0000313" key="2">
    <source>
        <dbReference type="Proteomes" id="UP001165960"/>
    </source>
</evidence>
<evidence type="ECO:0000313" key="1">
    <source>
        <dbReference type="EMBL" id="KAJ9063747.1"/>
    </source>
</evidence>
<keyword evidence="2" id="KW-1185">Reference proteome</keyword>
<comment type="caution">
    <text evidence="1">The sequence shown here is derived from an EMBL/GenBank/DDBJ whole genome shotgun (WGS) entry which is preliminary data.</text>
</comment>
<organism evidence="1 2">
    <name type="scientific">Entomophthora muscae</name>
    <dbReference type="NCBI Taxonomy" id="34485"/>
    <lineage>
        <taxon>Eukaryota</taxon>
        <taxon>Fungi</taxon>
        <taxon>Fungi incertae sedis</taxon>
        <taxon>Zoopagomycota</taxon>
        <taxon>Entomophthoromycotina</taxon>
        <taxon>Entomophthoromycetes</taxon>
        <taxon>Entomophthorales</taxon>
        <taxon>Entomophthoraceae</taxon>
        <taxon>Entomophthora</taxon>
    </lineage>
</organism>